<evidence type="ECO:0000313" key="4">
    <source>
        <dbReference type="Proteomes" id="UP001430804"/>
    </source>
</evidence>
<dbReference type="Pfam" id="PF04186">
    <property type="entry name" value="FxsA"/>
    <property type="match status" value="1"/>
</dbReference>
<keyword evidence="2" id="KW-0812">Transmembrane</keyword>
<organism evidence="3 4">
    <name type="scientific">Pseudohoeflea coraliihabitans</name>
    <dbReference type="NCBI Taxonomy" id="2860393"/>
    <lineage>
        <taxon>Bacteria</taxon>
        <taxon>Pseudomonadati</taxon>
        <taxon>Pseudomonadota</taxon>
        <taxon>Alphaproteobacteria</taxon>
        <taxon>Hyphomicrobiales</taxon>
        <taxon>Rhizobiaceae</taxon>
        <taxon>Pseudohoeflea</taxon>
    </lineage>
</organism>
<dbReference type="NCBIfam" id="NF008528">
    <property type="entry name" value="PRK11463.1-2"/>
    <property type="match status" value="1"/>
</dbReference>
<proteinExistence type="predicted"/>
<comment type="caution">
    <text evidence="3">The sequence shown here is derived from an EMBL/GenBank/DDBJ whole genome shotgun (WGS) entry which is preliminary data.</text>
</comment>
<feature type="compositionally biased region" description="Gly residues" evidence="1">
    <location>
        <begin position="129"/>
        <end position="138"/>
    </location>
</feature>
<dbReference type="EMBL" id="JAHWQX010000005">
    <property type="protein sequence ID" value="MBW3099131.1"/>
    <property type="molecule type" value="Genomic_DNA"/>
</dbReference>
<accession>A0ABS6WT44</accession>
<evidence type="ECO:0000256" key="2">
    <source>
        <dbReference type="SAM" id="Phobius"/>
    </source>
</evidence>
<keyword evidence="4" id="KW-1185">Reference proteome</keyword>
<dbReference type="Proteomes" id="UP001430804">
    <property type="component" value="Unassembled WGS sequence"/>
</dbReference>
<evidence type="ECO:0000256" key="1">
    <source>
        <dbReference type="SAM" id="MobiDB-lite"/>
    </source>
</evidence>
<gene>
    <name evidence="3" type="primary">fxsA</name>
    <name evidence="3" type="ORF">KY465_17765</name>
</gene>
<feature type="transmembrane region" description="Helical" evidence="2">
    <location>
        <begin position="28"/>
        <end position="48"/>
    </location>
</feature>
<protein>
    <submittedName>
        <fullName evidence="3">Membrane protein FxsA</fullName>
    </submittedName>
</protein>
<keyword evidence="2" id="KW-1133">Transmembrane helix</keyword>
<feature type="compositionally biased region" description="Basic and acidic residues" evidence="1">
    <location>
        <begin position="183"/>
        <end position="194"/>
    </location>
</feature>
<dbReference type="InterPro" id="IPR007313">
    <property type="entry name" value="FxsA"/>
</dbReference>
<dbReference type="RefSeq" id="WP_219203456.1">
    <property type="nucleotide sequence ID" value="NZ_JAHWQX010000005.1"/>
</dbReference>
<feature type="region of interest" description="Disordered" evidence="1">
    <location>
        <begin position="129"/>
        <end position="194"/>
    </location>
</feature>
<evidence type="ECO:0000313" key="3">
    <source>
        <dbReference type="EMBL" id="MBW3099131.1"/>
    </source>
</evidence>
<dbReference type="PANTHER" id="PTHR35335">
    <property type="entry name" value="UPF0716 PROTEIN FXSA"/>
    <property type="match status" value="1"/>
</dbReference>
<reference evidence="3" key="1">
    <citation type="submission" date="2021-07" db="EMBL/GenBank/DDBJ databases">
        <title>Pseudohoeflea marina sp. nov. a polyhydroxyalcanoate-producing bacterium.</title>
        <authorList>
            <person name="Zheng W."/>
            <person name="Yu S."/>
            <person name="Huang Y."/>
        </authorList>
    </citation>
    <scope>NUCLEOTIDE SEQUENCE</scope>
    <source>
        <strain evidence="3">DP4N28-3</strain>
    </source>
</reference>
<keyword evidence="2" id="KW-0472">Membrane</keyword>
<name>A0ABS6WT44_9HYPH</name>
<dbReference type="PANTHER" id="PTHR35335:SF1">
    <property type="entry name" value="UPF0716 PROTEIN FXSA"/>
    <property type="match status" value="1"/>
</dbReference>
<sequence length="194" mass="20191">MRLSLLPLVLIVIPIAEIATFILIGGEIGVFSTLGLILLTALVGSFLLRQQGLGILNRVRSETEAGHVPGRDLVHGAMILVAGVLLLTPGFVTDTMGFLLFVPAVRDWAWGHLKSRVVVMATGRGSGSFGGAAPGGPGANHPRGSTKDGSYGGRGVDGPVVDLGSEDYTEGSKDADSPWFDEETSRKGGQKDGL</sequence>